<protein>
    <submittedName>
        <fullName evidence="1">Uncharacterized protein</fullName>
    </submittedName>
</protein>
<proteinExistence type="predicted"/>
<sequence>MALTSNANLNSTPDIKSLDSAHLRTVSYIPIQKALAGQKLDAFVRLKLEVLSELRVVIKVFHVDRVFYICCFHVGVAREMLLCRWTSQV</sequence>
<accession>A0A395J7E0</accession>
<dbReference type="AlphaFoldDB" id="A0A395J7E0"/>
<evidence type="ECO:0000313" key="2">
    <source>
        <dbReference type="Proteomes" id="UP000249056"/>
    </source>
</evidence>
<dbReference type="Proteomes" id="UP000249056">
    <property type="component" value="Unassembled WGS sequence"/>
</dbReference>
<gene>
    <name evidence="1" type="ORF">DID88_008951</name>
</gene>
<reference evidence="1 2" key="1">
    <citation type="submission" date="2018-06" db="EMBL/GenBank/DDBJ databases">
        <title>Genome Sequence of the Brown Rot Fungal Pathogen Monilinia fructigena.</title>
        <authorList>
            <person name="Landi L."/>
            <person name="De Miccolis Angelini R.M."/>
            <person name="Pollastro S."/>
            <person name="Abate D."/>
            <person name="Faretra F."/>
            <person name="Romanazzi G."/>
        </authorList>
    </citation>
    <scope>NUCLEOTIDE SEQUENCE [LARGE SCALE GENOMIC DNA]</scope>
    <source>
        <strain evidence="1 2">Mfrg269</strain>
    </source>
</reference>
<evidence type="ECO:0000313" key="1">
    <source>
        <dbReference type="EMBL" id="RAL68251.1"/>
    </source>
</evidence>
<name>A0A395J7E0_9HELO</name>
<comment type="caution">
    <text evidence="1">The sequence shown here is derived from an EMBL/GenBank/DDBJ whole genome shotgun (WGS) entry which is preliminary data.</text>
</comment>
<organism evidence="1 2">
    <name type="scientific">Monilinia fructigena</name>
    <dbReference type="NCBI Taxonomy" id="38457"/>
    <lineage>
        <taxon>Eukaryota</taxon>
        <taxon>Fungi</taxon>
        <taxon>Dikarya</taxon>
        <taxon>Ascomycota</taxon>
        <taxon>Pezizomycotina</taxon>
        <taxon>Leotiomycetes</taxon>
        <taxon>Helotiales</taxon>
        <taxon>Sclerotiniaceae</taxon>
        <taxon>Monilinia</taxon>
    </lineage>
</organism>
<keyword evidence="2" id="KW-1185">Reference proteome</keyword>
<dbReference type="EMBL" id="QKRW01000002">
    <property type="protein sequence ID" value="RAL68251.1"/>
    <property type="molecule type" value="Genomic_DNA"/>
</dbReference>